<evidence type="ECO:0000313" key="3">
    <source>
        <dbReference type="Proteomes" id="UP000466332"/>
    </source>
</evidence>
<dbReference type="Pfam" id="PF11984">
    <property type="entry name" value="DUF3485"/>
    <property type="match status" value="1"/>
</dbReference>
<dbReference type="InterPro" id="IPR014263">
    <property type="entry name" value="Methanolan_biosynth_EpsI"/>
</dbReference>
<dbReference type="NCBIfam" id="TIGR02914">
    <property type="entry name" value="EpsI_fam"/>
    <property type="match status" value="1"/>
</dbReference>
<gene>
    <name evidence="2" type="primary">epsI</name>
    <name evidence="2" type="ORF">GTP55_29010</name>
</gene>
<proteinExistence type="predicted"/>
<feature type="domain" description="Methanolan biosynthesis EpsI" evidence="1">
    <location>
        <begin position="12"/>
        <end position="183"/>
    </location>
</feature>
<evidence type="ECO:0000259" key="1">
    <source>
        <dbReference type="Pfam" id="PF11984"/>
    </source>
</evidence>
<organism evidence="2 3">
    <name type="scientific">Duganella margarita</name>
    <dbReference type="NCBI Taxonomy" id="2692170"/>
    <lineage>
        <taxon>Bacteria</taxon>
        <taxon>Pseudomonadati</taxon>
        <taxon>Pseudomonadota</taxon>
        <taxon>Betaproteobacteria</taxon>
        <taxon>Burkholderiales</taxon>
        <taxon>Oxalobacteraceae</taxon>
        <taxon>Telluria group</taxon>
        <taxon>Duganella</taxon>
    </lineage>
</organism>
<comment type="caution">
    <text evidence="2">The sequence shown here is derived from an EMBL/GenBank/DDBJ whole genome shotgun (WGS) entry which is preliminary data.</text>
</comment>
<reference evidence="2 3" key="1">
    <citation type="submission" date="2019-12" db="EMBL/GenBank/DDBJ databases">
        <title>Novel species isolated from a subtropical stream in China.</title>
        <authorList>
            <person name="Lu H."/>
        </authorList>
    </citation>
    <scope>NUCLEOTIDE SEQUENCE [LARGE SCALE GENOMIC DNA]</scope>
    <source>
        <strain evidence="2 3">FT109W</strain>
    </source>
</reference>
<evidence type="ECO:0000313" key="2">
    <source>
        <dbReference type="EMBL" id="MYN43389.1"/>
    </source>
</evidence>
<dbReference type="Proteomes" id="UP000466332">
    <property type="component" value="Unassembled WGS sequence"/>
</dbReference>
<keyword evidence="3" id="KW-1185">Reference proteome</keyword>
<feature type="non-terminal residue" evidence="2">
    <location>
        <position position="1"/>
    </location>
</feature>
<protein>
    <submittedName>
        <fullName evidence="2">EpsI family protein</fullName>
    </submittedName>
</protein>
<dbReference type="RefSeq" id="WP_161048227.1">
    <property type="nucleotide sequence ID" value="NZ_WWCS01000051.1"/>
</dbReference>
<name>A0ABW9WQ99_9BURK</name>
<dbReference type="EMBL" id="WWCS01000051">
    <property type="protein sequence ID" value="MYN43389.1"/>
    <property type="molecule type" value="Genomic_DNA"/>
</dbReference>
<accession>A0ABW9WQ99</accession>
<sequence length="191" mass="21204">LRAPADSVPAPELTLAAAAPPWRASAMRADDWHMPHMGQPQRISRNYSDGRRTVSLQLTWYRHQTQGAELLAQVPRPVLAGVPQWEEVDVRQRPLVIGARRLRVRESLLQAAGDKLLVWRWYRQDGVDFASPQVLKLRLAKAKLTGGNDGGAEVVLAAAYDEQPAQAEAAMRDLLAAMLPAIDQGLRHVDR</sequence>